<name>A0A228EAI4_9BURK</name>
<proteinExistence type="predicted"/>
<evidence type="ECO:0000313" key="2">
    <source>
        <dbReference type="Proteomes" id="UP000238982"/>
    </source>
</evidence>
<sequence length="101" mass="10795">MAISISTIAASTTLAYSGLASLRGSPGNLTTEFIGTIVHSFAYFFAHGDERGASIWLLRAPIALVTYLFICTIPLIIGCVAMDAWSLRDEKTLENDANTAP</sequence>
<dbReference type="AlphaFoldDB" id="A0A228EAI4"/>
<dbReference type="RefSeq" id="WP_060095010.1">
    <property type="nucleotide sequence ID" value="NZ_CADFDG010000006.1"/>
</dbReference>
<protein>
    <submittedName>
        <fullName evidence="1">Uncharacterized protein</fullName>
    </submittedName>
</protein>
<gene>
    <name evidence="1" type="ORF">C6Q15_06110</name>
</gene>
<organism evidence="1 2">
    <name type="scientific">Burkholderia multivorans</name>
    <dbReference type="NCBI Taxonomy" id="87883"/>
    <lineage>
        <taxon>Bacteria</taxon>
        <taxon>Pseudomonadati</taxon>
        <taxon>Pseudomonadota</taxon>
        <taxon>Betaproteobacteria</taxon>
        <taxon>Burkholderiales</taxon>
        <taxon>Burkholderiaceae</taxon>
        <taxon>Burkholderia</taxon>
        <taxon>Burkholderia cepacia complex</taxon>
    </lineage>
</organism>
<comment type="caution">
    <text evidence="1">The sequence shown here is derived from an EMBL/GenBank/DDBJ whole genome shotgun (WGS) entry which is preliminary data.</text>
</comment>
<reference evidence="1 2" key="1">
    <citation type="submission" date="2018-03" db="EMBL/GenBank/DDBJ databases">
        <authorList>
            <person name="Keele B.F."/>
        </authorList>
    </citation>
    <scope>NUCLEOTIDE SEQUENCE [LARGE SCALE GENOMIC DNA]</scope>
    <source>
        <strain evidence="1 2">AU19729</strain>
    </source>
</reference>
<dbReference type="Proteomes" id="UP000238982">
    <property type="component" value="Unassembled WGS sequence"/>
</dbReference>
<dbReference type="EMBL" id="PVGH01000029">
    <property type="protein sequence ID" value="PRF64423.1"/>
    <property type="molecule type" value="Genomic_DNA"/>
</dbReference>
<accession>A0A228EAI4</accession>
<evidence type="ECO:0000313" key="1">
    <source>
        <dbReference type="EMBL" id="PRF64423.1"/>
    </source>
</evidence>